<dbReference type="Proteomes" id="UP000885830">
    <property type="component" value="Unassembled WGS sequence"/>
</dbReference>
<dbReference type="Pfam" id="PF17932">
    <property type="entry name" value="TetR_C_24"/>
    <property type="match status" value="1"/>
</dbReference>
<keyword evidence="1" id="KW-0175">Coiled coil</keyword>
<evidence type="ECO:0000313" key="5">
    <source>
        <dbReference type="EMBL" id="HHL43082.1"/>
    </source>
</evidence>
<proteinExistence type="predicted"/>
<evidence type="ECO:0000256" key="2">
    <source>
        <dbReference type="ARBA" id="ARBA00023125"/>
    </source>
</evidence>
<dbReference type="Gene3D" id="1.10.357.10">
    <property type="entry name" value="Tetracycline Repressor, domain 2"/>
    <property type="match status" value="1"/>
</dbReference>
<dbReference type="GO" id="GO:0003700">
    <property type="term" value="F:DNA-binding transcription factor activity"/>
    <property type="evidence" value="ECO:0007669"/>
    <property type="project" value="TreeGrafter"/>
</dbReference>
<dbReference type="SUPFAM" id="SSF46689">
    <property type="entry name" value="Homeodomain-like"/>
    <property type="match status" value="1"/>
</dbReference>
<dbReference type="Pfam" id="PF00440">
    <property type="entry name" value="TetR_N"/>
    <property type="match status" value="1"/>
</dbReference>
<name>A0A7C5QWB9_9PROT</name>
<evidence type="ECO:0000256" key="1">
    <source>
        <dbReference type="ARBA" id="ARBA00023054"/>
    </source>
</evidence>
<dbReference type="InterPro" id="IPR009057">
    <property type="entry name" value="Homeodomain-like_sf"/>
</dbReference>
<keyword evidence="2 3" id="KW-0238">DNA-binding</keyword>
<dbReference type="InterPro" id="IPR050109">
    <property type="entry name" value="HTH-type_TetR-like_transc_reg"/>
</dbReference>
<protein>
    <submittedName>
        <fullName evidence="5">TetR/AcrR family transcriptional regulator</fullName>
    </submittedName>
</protein>
<accession>A0A7C5QWB9</accession>
<dbReference type="PANTHER" id="PTHR30055:SF183">
    <property type="entry name" value="NUCLEOID OCCLUSION FACTOR SLMA"/>
    <property type="match status" value="1"/>
</dbReference>
<dbReference type="InterPro" id="IPR036271">
    <property type="entry name" value="Tet_transcr_reg_TetR-rel_C_sf"/>
</dbReference>
<evidence type="ECO:0000259" key="4">
    <source>
        <dbReference type="PROSITE" id="PS50977"/>
    </source>
</evidence>
<dbReference type="SUPFAM" id="SSF48498">
    <property type="entry name" value="Tetracyclin repressor-like, C-terminal domain"/>
    <property type="match status" value="1"/>
</dbReference>
<dbReference type="InterPro" id="IPR041490">
    <property type="entry name" value="KstR2_TetR_C"/>
</dbReference>
<feature type="domain" description="HTH tetR-type" evidence="4">
    <location>
        <begin position="21"/>
        <end position="81"/>
    </location>
</feature>
<organism evidence="5">
    <name type="scientific">Hellea balneolensis</name>
    <dbReference type="NCBI Taxonomy" id="287478"/>
    <lineage>
        <taxon>Bacteria</taxon>
        <taxon>Pseudomonadati</taxon>
        <taxon>Pseudomonadota</taxon>
        <taxon>Alphaproteobacteria</taxon>
        <taxon>Maricaulales</taxon>
        <taxon>Robiginitomaculaceae</taxon>
        <taxon>Hellea</taxon>
    </lineage>
</organism>
<dbReference type="InterPro" id="IPR001647">
    <property type="entry name" value="HTH_TetR"/>
</dbReference>
<comment type="caution">
    <text evidence="5">The sequence shown here is derived from an EMBL/GenBank/DDBJ whole genome shotgun (WGS) entry which is preliminary data.</text>
</comment>
<evidence type="ECO:0000256" key="3">
    <source>
        <dbReference type="PROSITE-ProRule" id="PRU00335"/>
    </source>
</evidence>
<dbReference type="GO" id="GO:0000976">
    <property type="term" value="F:transcription cis-regulatory region binding"/>
    <property type="evidence" value="ECO:0007669"/>
    <property type="project" value="TreeGrafter"/>
</dbReference>
<feature type="DNA-binding region" description="H-T-H motif" evidence="3">
    <location>
        <begin position="44"/>
        <end position="63"/>
    </location>
</feature>
<sequence>MQNMVHPQYTTPPVEPLIEPKSAKGRILGVAARQFSDKGYEATTVRDLAAEIGILSGSIFHHFKSKEEILYSLMLDVTINMANTLQQAVSAAPTQLEKIRALVQTELSFIHGPYGPAATVLVYEWRSLSKHYRTQILSHRDKYDQLWIQTLTQAKADGLTDIDAKILHQIIHGALAWTVNWYDPKGKLSLEGLSDTIVNLAVHHQVS</sequence>
<dbReference type="EMBL" id="DRMJ01000288">
    <property type="protein sequence ID" value="HHL43082.1"/>
    <property type="molecule type" value="Genomic_DNA"/>
</dbReference>
<reference evidence="5" key="1">
    <citation type="journal article" date="2020" name="mSystems">
        <title>Genome- and Community-Level Interaction Insights into Carbon Utilization and Element Cycling Functions of Hydrothermarchaeota in Hydrothermal Sediment.</title>
        <authorList>
            <person name="Zhou Z."/>
            <person name="Liu Y."/>
            <person name="Xu W."/>
            <person name="Pan J."/>
            <person name="Luo Z.H."/>
            <person name="Li M."/>
        </authorList>
    </citation>
    <scope>NUCLEOTIDE SEQUENCE [LARGE SCALE GENOMIC DNA]</scope>
    <source>
        <strain evidence="5">HyVt-485</strain>
    </source>
</reference>
<dbReference type="PROSITE" id="PS50977">
    <property type="entry name" value="HTH_TETR_2"/>
    <property type="match status" value="1"/>
</dbReference>
<gene>
    <name evidence="5" type="ORF">ENJ42_05645</name>
</gene>
<dbReference type="PANTHER" id="PTHR30055">
    <property type="entry name" value="HTH-TYPE TRANSCRIPTIONAL REGULATOR RUTR"/>
    <property type="match status" value="1"/>
</dbReference>
<dbReference type="PRINTS" id="PR00455">
    <property type="entry name" value="HTHTETR"/>
</dbReference>
<dbReference type="AlphaFoldDB" id="A0A7C5QWB9"/>